<name>A0A1E5C4R8_9GAMM</name>
<evidence type="ECO:0000256" key="12">
    <source>
        <dbReference type="ARBA" id="ARBA00052219"/>
    </source>
</evidence>
<keyword evidence="9 15" id="KW-0408">Iron</keyword>
<dbReference type="Proteomes" id="UP000095039">
    <property type="component" value="Unassembled WGS sequence"/>
</dbReference>
<evidence type="ECO:0000256" key="4">
    <source>
        <dbReference type="ARBA" id="ARBA00022605"/>
    </source>
</evidence>
<dbReference type="NCBIfam" id="TIGR02041">
    <property type="entry name" value="CysI"/>
    <property type="match status" value="1"/>
</dbReference>
<dbReference type="Gene3D" id="3.30.413.10">
    <property type="entry name" value="Sulfite Reductase Hemoprotein, domain 1"/>
    <property type="match status" value="2"/>
</dbReference>
<dbReference type="EMBL" id="AJWN02000065">
    <property type="protein sequence ID" value="OEE60521.1"/>
    <property type="molecule type" value="Genomic_DNA"/>
</dbReference>
<feature type="domain" description="Nitrite/sulphite reductase 4Fe-4S" evidence="16">
    <location>
        <begin position="173"/>
        <end position="331"/>
    </location>
</feature>
<dbReference type="Pfam" id="PF03460">
    <property type="entry name" value="NIR_SIR_ferr"/>
    <property type="match status" value="2"/>
</dbReference>
<dbReference type="RefSeq" id="WP_016959067.1">
    <property type="nucleotide sequence ID" value="NZ_AJWN02000065.1"/>
</dbReference>
<dbReference type="InterPro" id="IPR006066">
    <property type="entry name" value="NO2/SO3_Rdtase_FeS/sirohaem_BS"/>
</dbReference>
<keyword evidence="5 15" id="KW-0349">Heme</keyword>
<dbReference type="PANTHER" id="PTHR11493">
    <property type="entry name" value="SULFITE REDUCTASE [NADPH] SUBUNIT BETA-RELATED"/>
    <property type="match status" value="1"/>
</dbReference>
<comment type="catalytic activity">
    <reaction evidence="12 15">
        <text>hydrogen sulfide + 3 NADP(+) + 3 H2O = sulfite + 3 NADPH + 4 H(+)</text>
        <dbReference type="Rhea" id="RHEA:13801"/>
        <dbReference type="ChEBI" id="CHEBI:15377"/>
        <dbReference type="ChEBI" id="CHEBI:15378"/>
        <dbReference type="ChEBI" id="CHEBI:17359"/>
        <dbReference type="ChEBI" id="CHEBI:29919"/>
        <dbReference type="ChEBI" id="CHEBI:57783"/>
        <dbReference type="ChEBI" id="CHEBI:58349"/>
        <dbReference type="EC" id="1.8.1.2"/>
    </reaction>
</comment>
<dbReference type="InterPro" id="IPR045854">
    <property type="entry name" value="NO2/SO3_Rdtase_4Fe4S_sf"/>
</dbReference>
<dbReference type="GO" id="GO:0051539">
    <property type="term" value="F:4 iron, 4 sulfur cluster binding"/>
    <property type="evidence" value="ECO:0007669"/>
    <property type="project" value="UniProtKB-KW"/>
</dbReference>
<evidence type="ECO:0000256" key="13">
    <source>
        <dbReference type="ARBA" id="ARBA00057160"/>
    </source>
</evidence>
<evidence type="ECO:0000256" key="9">
    <source>
        <dbReference type="ARBA" id="ARBA00023004"/>
    </source>
</evidence>
<evidence type="ECO:0000256" key="2">
    <source>
        <dbReference type="ARBA" id="ARBA00010429"/>
    </source>
</evidence>
<accession>A0A1E5C4R8</accession>
<keyword evidence="10 15" id="KW-0411">Iron-sulfur</keyword>
<protein>
    <recommendedName>
        <fullName evidence="15">Sulfite reductase [NADPH] hemoprotein beta-component</fullName>
        <shortName evidence="15">SiR-HP</shortName>
        <shortName evidence="15">SiRHP</shortName>
        <ecNumber evidence="15">1.8.1.2</ecNumber>
    </recommendedName>
</protein>
<dbReference type="GO" id="GO:0000103">
    <property type="term" value="P:sulfate assimilation"/>
    <property type="evidence" value="ECO:0007669"/>
    <property type="project" value="UniProtKB-UniRule"/>
</dbReference>
<evidence type="ECO:0000313" key="18">
    <source>
        <dbReference type="EMBL" id="OEE60521.1"/>
    </source>
</evidence>
<evidence type="ECO:0000256" key="3">
    <source>
        <dbReference type="ARBA" id="ARBA00022485"/>
    </source>
</evidence>
<comment type="similarity">
    <text evidence="2 15">Belongs to the nitrite and sulfite reductase 4Fe-4S domain family.</text>
</comment>
<dbReference type="GO" id="GO:0050661">
    <property type="term" value="F:NADP binding"/>
    <property type="evidence" value="ECO:0007669"/>
    <property type="project" value="InterPro"/>
</dbReference>
<evidence type="ECO:0000256" key="11">
    <source>
        <dbReference type="ARBA" id="ARBA00023192"/>
    </source>
</evidence>
<keyword evidence="11 15" id="KW-0198">Cysteine biosynthesis</keyword>
<keyword evidence="7 15" id="KW-0521">NADP</keyword>
<keyword evidence="3 15" id="KW-0004">4Fe-4S</keyword>
<dbReference type="InterPro" id="IPR045169">
    <property type="entry name" value="NO2/SO3_Rdtase_4Fe4S_prot"/>
</dbReference>
<dbReference type="EC" id="1.8.1.2" evidence="15"/>
<dbReference type="FunFam" id="3.30.413.10:FF:000004">
    <property type="entry name" value="Sulfite reductase [NADPH] hemoprotein beta-component"/>
    <property type="match status" value="1"/>
</dbReference>
<feature type="domain" description="Nitrite/Sulfite reductase ferredoxin-like" evidence="17">
    <location>
        <begin position="80"/>
        <end position="139"/>
    </location>
</feature>
<dbReference type="PANTHER" id="PTHR11493:SF47">
    <property type="entry name" value="SULFITE REDUCTASE [NADPH] SUBUNIT BETA"/>
    <property type="match status" value="1"/>
</dbReference>
<comment type="subunit">
    <text evidence="14 15">Alpha(8)-beta(8). The alpha component is a flavoprotein, the beta component is a hemoprotein.</text>
</comment>
<organism evidence="18 19">
    <name type="scientific">Enterovibrio norvegicus FF-454</name>
    <dbReference type="NCBI Taxonomy" id="1185651"/>
    <lineage>
        <taxon>Bacteria</taxon>
        <taxon>Pseudomonadati</taxon>
        <taxon>Pseudomonadota</taxon>
        <taxon>Gammaproteobacteria</taxon>
        <taxon>Vibrionales</taxon>
        <taxon>Vibrionaceae</taxon>
        <taxon>Enterovibrio</taxon>
    </lineage>
</organism>
<dbReference type="Pfam" id="PF01077">
    <property type="entry name" value="NIR_SIR"/>
    <property type="match status" value="1"/>
</dbReference>
<comment type="pathway">
    <text evidence="1 15">Sulfur metabolism; hydrogen sulfide biosynthesis; hydrogen sulfide from sulfite (NADPH route): step 1/1.</text>
</comment>
<evidence type="ECO:0000259" key="17">
    <source>
        <dbReference type="Pfam" id="PF03460"/>
    </source>
</evidence>
<dbReference type="InterPro" id="IPR005117">
    <property type="entry name" value="NiRdtase/SiRdtase_haem-b_fer"/>
</dbReference>
<feature type="binding site" description="axial binding residue" evidence="15">
    <location>
        <position position="485"/>
    </location>
    <ligand>
        <name>siroheme</name>
        <dbReference type="ChEBI" id="CHEBI:60052"/>
    </ligand>
    <ligandPart>
        <name>Fe</name>
        <dbReference type="ChEBI" id="CHEBI:18248"/>
    </ligandPart>
</feature>
<comment type="caution">
    <text evidence="18">The sequence shown here is derived from an EMBL/GenBank/DDBJ whole genome shotgun (WGS) entry which is preliminary data.</text>
</comment>
<dbReference type="SUPFAM" id="SSF55124">
    <property type="entry name" value="Nitrite/Sulfite reductase N-terminal domain-like"/>
    <property type="match status" value="2"/>
</dbReference>
<evidence type="ECO:0000256" key="7">
    <source>
        <dbReference type="ARBA" id="ARBA00022857"/>
    </source>
</evidence>
<keyword evidence="8 15" id="KW-0560">Oxidoreductase</keyword>
<evidence type="ECO:0000256" key="8">
    <source>
        <dbReference type="ARBA" id="ARBA00023002"/>
    </source>
</evidence>
<dbReference type="GO" id="GO:0020037">
    <property type="term" value="F:heme binding"/>
    <property type="evidence" value="ECO:0007669"/>
    <property type="project" value="InterPro"/>
</dbReference>
<proteinExistence type="inferred from homology"/>
<keyword evidence="4 15" id="KW-0028">Amino-acid biosynthesis</keyword>
<dbReference type="GO" id="GO:0009337">
    <property type="term" value="C:sulfite reductase complex (NADPH)"/>
    <property type="evidence" value="ECO:0007669"/>
    <property type="project" value="InterPro"/>
</dbReference>
<evidence type="ECO:0000313" key="19">
    <source>
        <dbReference type="Proteomes" id="UP000095039"/>
    </source>
</evidence>
<dbReference type="GO" id="GO:0019344">
    <property type="term" value="P:cysteine biosynthetic process"/>
    <property type="evidence" value="ECO:0007669"/>
    <property type="project" value="UniProtKB-KW"/>
</dbReference>
<dbReference type="GO" id="GO:0050311">
    <property type="term" value="F:sulfite reductase (ferredoxin) activity"/>
    <property type="evidence" value="ECO:0007669"/>
    <property type="project" value="TreeGrafter"/>
</dbReference>
<dbReference type="GO" id="GO:0070814">
    <property type="term" value="P:hydrogen sulfide biosynthetic process"/>
    <property type="evidence" value="ECO:0007669"/>
    <property type="project" value="UniProtKB-UniRule"/>
</dbReference>
<dbReference type="HAMAP" id="MF_01540">
    <property type="entry name" value="CysI"/>
    <property type="match status" value="1"/>
</dbReference>
<evidence type="ECO:0000256" key="14">
    <source>
        <dbReference type="ARBA" id="ARBA00062253"/>
    </source>
</evidence>
<comment type="cofactor">
    <cofactor evidence="15">
        <name>[4Fe-4S] cluster</name>
        <dbReference type="ChEBI" id="CHEBI:49883"/>
    </cofactor>
    <text evidence="15">Binds 1 [4Fe-4S] cluster per subunit.</text>
</comment>
<evidence type="ECO:0000256" key="6">
    <source>
        <dbReference type="ARBA" id="ARBA00022723"/>
    </source>
</evidence>
<dbReference type="AlphaFoldDB" id="A0A1E5C4R8"/>
<comment type="cofactor">
    <cofactor evidence="15">
        <name>siroheme</name>
        <dbReference type="ChEBI" id="CHEBI:60052"/>
    </cofactor>
    <text evidence="15">Binds 1 siroheme per subunit.</text>
</comment>
<keyword evidence="19" id="KW-1185">Reference proteome</keyword>
<dbReference type="GO" id="GO:0046872">
    <property type="term" value="F:metal ion binding"/>
    <property type="evidence" value="ECO:0007669"/>
    <property type="project" value="UniProtKB-KW"/>
</dbReference>
<dbReference type="PRINTS" id="PR00397">
    <property type="entry name" value="SIROHAEM"/>
</dbReference>
<feature type="binding site" evidence="15">
    <location>
        <position position="436"/>
    </location>
    <ligand>
        <name>[4Fe-4S] cluster</name>
        <dbReference type="ChEBI" id="CHEBI:49883"/>
    </ligand>
</feature>
<evidence type="ECO:0000256" key="1">
    <source>
        <dbReference type="ARBA" id="ARBA00004774"/>
    </source>
</evidence>
<dbReference type="NCBIfam" id="NF010029">
    <property type="entry name" value="PRK13504.1"/>
    <property type="match status" value="1"/>
</dbReference>
<dbReference type="PROSITE" id="PS00365">
    <property type="entry name" value="NIR_SIR"/>
    <property type="match status" value="1"/>
</dbReference>
<feature type="binding site" evidence="15">
    <location>
        <position position="485"/>
    </location>
    <ligand>
        <name>[4Fe-4S] cluster</name>
        <dbReference type="ChEBI" id="CHEBI:49883"/>
    </ligand>
</feature>
<gene>
    <name evidence="15" type="primary">cysI</name>
    <name evidence="18" type="ORF">A1OK_11255</name>
</gene>
<dbReference type="SUPFAM" id="SSF56014">
    <property type="entry name" value="Nitrite and sulphite reductase 4Fe-4S domain-like"/>
    <property type="match status" value="2"/>
</dbReference>
<evidence type="ECO:0000256" key="5">
    <source>
        <dbReference type="ARBA" id="ARBA00022617"/>
    </source>
</evidence>
<evidence type="ECO:0000256" key="10">
    <source>
        <dbReference type="ARBA" id="ARBA00023014"/>
    </source>
</evidence>
<sequence length="572" mass="63926">MSDKQVELGTELGPLADNERLKRESNFLRGTIEKDLGDRVTGGFTADNFQLIRFHGMYQQDDRDIRAERQKQKLEPLQNVMLRARMPGGIITPTQWLAIDQFATEHTMYGSIRLTTRQTFQFHGVLKPNIKLMHQTLNKIGIDSIATAGDVNRNVLCTTNPVESELHQEAYEWAKKISEHLLPKTRAYAEIWLDGEKIEGHQDEEPILGSNYLPRKFKTTVVIPPQNDVDVHANDLNFVAIADNGKLVGFNVLVGGGLAMTHGDNATYPRKADDFGFVPLDKTLDVAAAVVTTQRDWGNRSNRKNAKTKYTLDRVGTDVFKAEVEKRAGIQFEAVRPYEFTDRGDRIGWAEGIDGKHHLALFIENGRLLDYPGKPLKSGVAEIAKIHKGDFRMTANQNLIVAGVSKSNKAKIDKIAREYGLIDDGVSEQRKNSMACVAFPTCPLAMAEAERFLPQFVTDVEDILEKHDLEDEHIILRVTGCPNGCGRAMLAEIGLVGKAPGRYNLHLGGNREGTRVPKMYKENITDAQILEEIDTLVGRWATERNDGEGFGDFVIRAGVVAEVIVSKRDFYA</sequence>
<reference evidence="18 19" key="1">
    <citation type="journal article" date="2012" name="Science">
        <title>Ecological populations of bacteria act as socially cohesive units of antibiotic production and resistance.</title>
        <authorList>
            <person name="Cordero O.X."/>
            <person name="Wildschutte H."/>
            <person name="Kirkup B."/>
            <person name="Proehl S."/>
            <person name="Ngo L."/>
            <person name="Hussain F."/>
            <person name="Le Roux F."/>
            <person name="Mincer T."/>
            <person name="Polz M.F."/>
        </authorList>
    </citation>
    <scope>NUCLEOTIDE SEQUENCE [LARGE SCALE GENOMIC DNA]</scope>
    <source>
        <strain evidence="18 19">FF-454</strain>
    </source>
</reference>
<dbReference type="FunFam" id="3.30.413.10:FF:000003">
    <property type="entry name" value="Sulfite reductase [NADPH] hemoprotein beta-component"/>
    <property type="match status" value="1"/>
</dbReference>
<comment type="function">
    <text evidence="13 15">Component of the sulfite reductase complex that catalyzes the 6-electron reduction of sulfite to sulfide. This is one of several activities required for the biosynthesis of L-cysteine from sulfate.</text>
</comment>
<feature type="binding site" evidence="15">
    <location>
        <position position="481"/>
    </location>
    <ligand>
        <name>[4Fe-4S] cluster</name>
        <dbReference type="ChEBI" id="CHEBI:49883"/>
    </ligand>
</feature>
<evidence type="ECO:0000256" key="15">
    <source>
        <dbReference type="HAMAP-Rule" id="MF_01540"/>
    </source>
</evidence>
<dbReference type="InterPro" id="IPR006067">
    <property type="entry name" value="NO2/SO3_Rdtase_4Fe4S_dom"/>
</dbReference>
<dbReference type="InterPro" id="IPR011786">
    <property type="entry name" value="CysI"/>
</dbReference>
<dbReference type="InterPro" id="IPR036136">
    <property type="entry name" value="Nit/Sulf_reduc_fer-like_dom_sf"/>
</dbReference>
<dbReference type="UniPathway" id="UPA00140">
    <property type="reaction ID" value="UER00207"/>
</dbReference>
<dbReference type="GO" id="GO:0004783">
    <property type="term" value="F:sulfite reductase (NADPH) activity"/>
    <property type="evidence" value="ECO:0007669"/>
    <property type="project" value="UniProtKB-UniRule"/>
</dbReference>
<evidence type="ECO:0000259" key="16">
    <source>
        <dbReference type="Pfam" id="PF01077"/>
    </source>
</evidence>
<feature type="binding site" evidence="15">
    <location>
        <position position="442"/>
    </location>
    <ligand>
        <name>[4Fe-4S] cluster</name>
        <dbReference type="ChEBI" id="CHEBI:49883"/>
    </ligand>
</feature>
<keyword evidence="6 15" id="KW-0479">Metal-binding</keyword>
<feature type="domain" description="Nitrite/Sulfite reductase ferredoxin-like" evidence="17">
    <location>
        <begin position="354"/>
        <end position="418"/>
    </location>
</feature>